<name>S3CC27_OPHP1</name>
<gene>
    <name evidence="2" type="ORF">F503_07307</name>
</gene>
<accession>S3CC27</accession>
<dbReference type="Proteomes" id="UP000016923">
    <property type="component" value="Unassembled WGS sequence"/>
</dbReference>
<keyword evidence="3" id="KW-1185">Reference proteome</keyword>
<dbReference type="OrthoDB" id="4490227at2759"/>
<dbReference type="HOGENOM" id="CLU_058866_1_0_1"/>
<dbReference type="OMA" id="WEFVWRM"/>
<organism evidence="2 3">
    <name type="scientific">Ophiostoma piceae (strain UAMH 11346)</name>
    <name type="common">Sap stain fungus</name>
    <dbReference type="NCBI Taxonomy" id="1262450"/>
    <lineage>
        <taxon>Eukaryota</taxon>
        <taxon>Fungi</taxon>
        <taxon>Dikarya</taxon>
        <taxon>Ascomycota</taxon>
        <taxon>Pezizomycotina</taxon>
        <taxon>Sordariomycetes</taxon>
        <taxon>Sordariomycetidae</taxon>
        <taxon>Ophiostomatales</taxon>
        <taxon>Ophiostomataceae</taxon>
        <taxon>Ophiostoma</taxon>
    </lineage>
</organism>
<proteinExistence type="predicted"/>
<evidence type="ECO:0000259" key="1">
    <source>
        <dbReference type="Pfam" id="PF23584"/>
    </source>
</evidence>
<reference evidence="2 3" key="1">
    <citation type="journal article" date="2013" name="BMC Genomics">
        <title>The genome and transcriptome of the pine saprophyte Ophiostoma piceae, and a comparison with the bark beetle-associated pine pathogen Grosmannia clavigera.</title>
        <authorList>
            <person name="Haridas S."/>
            <person name="Wang Y."/>
            <person name="Lim L."/>
            <person name="Massoumi Alamouti S."/>
            <person name="Jackman S."/>
            <person name="Docking R."/>
            <person name="Robertson G."/>
            <person name="Birol I."/>
            <person name="Bohlmann J."/>
            <person name="Breuil C."/>
        </authorList>
    </citation>
    <scope>NUCLEOTIDE SEQUENCE [LARGE SCALE GENOMIC DNA]</scope>
    <source>
        <strain evidence="2 3">UAMH 11346</strain>
    </source>
</reference>
<evidence type="ECO:0000313" key="2">
    <source>
        <dbReference type="EMBL" id="EPE09531.1"/>
    </source>
</evidence>
<dbReference type="AlphaFoldDB" id="S3CC27"/>
<dbReference type="EMBL" id="KE148147">
    <property type="protein sequence ID" value="EPE09531.1"/>
    <property type="molecule type" value="Genomic_DNA"/>
</dbReference>
<dbReference type="VEuPathDB" id="FungiDB:F503_07307"/>
<dbReference type="STRING" id="1262450.S3CC27"/>
<dbReference type="InterPro" id="IPR055560">
    <property type="entry name" value="DUF7136"/>
</dbReference>
<sequence>MHYLSMLMLSCRIYQARSGTVRNTRTRNTRCTLPSPFCSAVPLFSFSPNPALTIHLHSLVFCMSSFLYFPNRACTYPMVAVKVAALLAGAGSAVAAVSFPATVDLTLVFPRNATYDASALLPIVFAFDNPEAVPLLQPDLWYTLWDASNDSASVANNRLVQPSTPISTNDSFFLAIDSLDQLVGKAGSWRLQWNLDTVNCSSSTEGSTTASTYLANSPIRSIYFTTTTDGSGAQPDIAAAATNTTCGTEAHANTIEFSISGTLTAGLSKPDGFDGTECAVQADSEDEYAVPSSCAVSLDDAAVASVSAAATQTACAASSPVVSCPAATSTAASSAASGLRFVASGSASIAAVAGLIVLAM</sequence>
<feature type="domain" description="DUF7136" evidence="1">
    <location>
        <begin position="99"/>
        <end position="324"/>
    </location>
</feature>
<protein>
    <recommendedName>
        <fullName evidence="1">DUF7136 domain-containing protein</fullName>
    </recommendedName>
</protein>
<dbReference type="Pfam" id="PF23584">
    <property type="entry name" value="DUF7136"/>
    <property type="match status" value="1"/>
</dbReference>
<dbReference type="eggNOG" id="ENOG502SP4D">
    <property type="taxonomic scope" value="Eukaryota"/>
</dbReference>
<evidence type="ECO:0000313" key="3">
    <source>
        <dbReference type="Proteomes" id="UP000016923"/>
    </source>
</evidence>